<evidence type="ECO:0000313" key="3">
    <source>
        <dbReference type="Proteomes" id="UP001054945"/>
    </source>
</evidence>
<proteinExistence type="predicted"/>
<dbReference type="AlphaFoldDB" id="A0AAV4RV02"/>
<protein>
    <submittedName>
        <fullName evidence="2">Uncharacterized protein</fullName>
    </submittedName>
</protein>
<comment type="caution">
    <text evidence="2">The sequence shown here is derived from an EMBL/GenBank/DDBJ whole genome shotgun (WGS) entry which is preliminary data.</text>
</comment>
<gene>
    <name evidence="2" type="ORF">CEXT_179051</name>
</gene>
<feature type="region of interest" description="Disordered" evidence="1">
    <location>
        <begin position="62"/>
        <end position="87"/>
    </location>
</feature>
<dbReference type="EMBL" id="BPLR01008557">
    <property type="protein sequence ID" value="GIY25545.1"/>
    <property type="molecule type" value="Genomic_DNA"/>
</dbReference>
<dbReference type="Proteomes" id="UP001054945">
    <property type="component" value="Unassembled WGS sequence"/>
</dbReference>
<keyword evidence="3" id="KW-1185">Reference proteome</keyword>
<evidence type="ECO:0000256" key="1">
    <source>
        <dbReference type="SAM" id="MobiDB-lite"/>
    </source>
</evidence>
<reference evidence="2 3" key="1">
    <citation type="submission" date="2021-06" db="EMBL/GenBank/DDBJ databases">
        <title>Caerostris extrusa draft genome.</title>
        <authorList>
            <person name="Kono N."/>
            <person name="Arakawa K."/>
        </authorList>
    </citation>
    <scope>NUCLEOTIDE SEQUENCE [LARGE SCALE GENOMIC DNA]</scope>
</reference>
<organism evidence="2 3">
    <name type="scientific">Caerostris extrusa</name>
    <name type="common">Bark spider</name>
    <name type="synonym">Caerostris bankana</name>
    <dbReference type="NCBI Taxonomy" id="172846"/>
    <lineage>
        <taxon>Eukaryota</taxon>
        <taxon>Metazoa</taxon>
        <taxon>Ecdysozoa</taxon>
        <taxon>Arthropoda</taxon>
        <taxon>Chelicerata</taxon>
        <taxon>Arachnida</taxon>
        <taxon>Araneae</taxon>
        <taxon>Araneomorphae</taxon>
        <taxon>Entelegynae</taxon>
        <taxon>Araneoidea</taxon>
        <taxon>Araneidae</taxon>
        <taxon>Caerostris</taxon>
    </lineage>
</organism>
<accession>A0AAV4RV02</accession>
<feature type="compositionally biased region" description="Polar residues" evidence="1">
    <location>
        <begin position="64"/>
        <end position="78"/>
    </location>
</feature>
<name>A0AAV4RV02_CAEEX</name>
<sequence>MSGFECLGSVPENEFCTGRSISWHTDPNRPTHLGLVSPFLVYRNTPNKQQQNGSIAEVLIPSPRVTTTTTPKVNNHSQEPPEKGCRS</sequence>
<evidence type="ECO:0000313" key="2">
    <source>
        <dbReference type="EMBL" id="GIY25545.1"/>
    </source>
</evidence>